<dbReference type="InterPro" id="IPR013325">
    <property type="entry name" value="RNA_pol_sigma_r2"/>
</dbReference>
<dbReference type="InterPro" id="IPR007627">
    <property type="entry name" value="RNA_pol_sigma70_r2"/>
</dbReference>
<dbReference type="Pfam" id="PF04545">
    <property type="entry name" value="Sigma70_r4"/>
    <property type="match status" value="1"/>
</dbReference>
<dbReference type="InterPro" id="IPR013324">
    <property type="entry name" value="RNA_pol_sigma_r3/r4-like"/>
</dbReference>
<dbReference type="PANTHER" id="PTHR43133:SF32">
    <property type="entry name" value="BLR3042 PROTEIN"/>
    <property type="match status" value="1"/>
</dbReference>
<dbReference type="InterPro" id="IPR036388">
    <property type="entry name" value="WH-like_DNA-bd_sf"/>
</dbReference>
<dbReference type="InterPro" id="IPR007630">
    <property type="entry name" value="RNA_pol_sigma70_r4"/>
</dbReference>
<dbReference type="PANTHER" id="PTHR43133">
    <property type="entry name" value="RNA POLYMERASE ECF-TYPE SIGMA FACTO"/>
    <property type="match status" value="1"/>
</dbReference>
<gene>
    <name evidence="8" type="ORF">CQ13_19245</name>
</gene>
<evidence type="ECO:0000256" key="4">
    <source>
        <dbReference type="ARBA" id="ARBA00023125"/>
    </source>
</evidence>
<keyword evidence="5" id="KW-0804">Transcription</keyword>
<dbReference type="RefSeq" id="WP_057842639.1">
    <property type="nucleotide sequence ID" value="NZ_LLYA01000057.1"/>
</dbReference>
<dbReference type="NCBIfam" id="NF009168">
    <property type="entry name" value="PRK12515.1"/>
    <property type="match status" value="1"/>
</dbReference>
<dbReference type="Gene3D" id="1.10.10.10">
    <property type="entry name" value="Winged helix-like DNA-binding domain superfamily/Winged helix DNA-binding domain"/>
    <property type="match status" value="1"/>
</dbReference>
<protein>
    <submittedName>
        <fullName evidence="8">RNA polymerase subunit sigma</fullName>
    </submittedName>
</protein>
<keyword evidence="3" id="KW-0731">Sigma factor</keyword>
<proteinExistence type="inferred from homology"/>
<dbReference type="NCBIfam" id="TIGR02937">
    <property type="entry name" value="sigma70-ECF"/>
    <property type="match status" value="1"/>
</dbReference>
<dbReference type="GO" id="GO:0006352">
    <property type="term" value="P:DNA-templated transcription initiation"/>
    <property type="evidence" value="ECO:0007669"/>
    <property type="project" value="InterPro"/>
</dbReference>
<feature type="domain" description="RNA polymerase sigma-70 region 2" evidence="6">
    <location>
        <begin position="30"/>
        <end position="96"/>
    </location>
</feature>
<keyword evidence="4" id="KW-0238">DNA-binding</keyword>
<keyword evidence="2" id="KW-0805">Transcription regulation</keyword>
<evidence type="ECO:0000313" key="8">
    <source>
        <dbReference type="EMBL" id="KRR28966.1"/>
    </source>
</evidence>
<evidence type="ECO:0000259" key="6">
    <source>
        <dbReference type="Pfam" id="PF04542"/>
    </source>
</evidence>
<dbReference type="InterPro" id="IPR039425">
    <property type="entry name" value="RNA_pol_sigma-70-like"/>
</dbReference>
<feature type="domain" description="RNA polymerase sigma-70 region 4" evidence="7">
    <location>
        <begin position="130"/>
        <end position="178"/>
    </location>
</feature>
<dbReference type="AlphaFoldDB" id="A0A0R3NGY6"/>
<evidence type="ECO:0000256" key="1">
    <source>
        <dbReference type="ARBA" id="ARBA00010641"/>
    </source>
</evidence>
<dbReference type="OrthoDB" id="9803470at2"/>
<sequence length="198" mass="22563">MDHRFVEEDVSDEVLLKNIADGDKAAMHIMFARHRKRVFGFIQRMVRNPAIVDDLVSQVFLDVWRSANRFESRARVSTWLLSIARFQAMNSRRERTHEDIEDDALGIADAGDMPDVALDRKKTQDLLRACIDKLSPAHREIIDLFYYRDNSVAEVSAMIGIPQATVKSRIFYARKQLAKILVSAGFETAATRTSSASF</sequence>
<name>A0A0R3NGY6_9BRAD</name>
<keyword evidence="9" id="KW-1185">Reference proteome</keyword>
<dbReference type="SUPFAM" id="SSF88659">
    <property type="entry name" value="Sigma3 and sigma4 domains of RNA polymerase sigma factors"/>
    <property type="match status" value="1"/>
</dbReference>
<dbReference type="InterPro" id="IPR014284">
    <property type="entry name" value="RNA_pol_sigma-70_dom"/>
</dbReference>
<dbReference type="SUPFAM" id="SSF88946">
    <property type="entry name" value="Sigma2 domain of RNA polymerase sigma factors"/>
    <property type="match status" value="1"/>
</dbReference>
<evidence type="ECO:0000256" key="5">
    <source>
        <dbReference type="ARBA" id="ARBA00023163"/>
    </source>
</evidence>
<dbReference type="GO" id="GO:0003677">
    <property type="term" value="F:DNA binding"/>
    <property type="evidence" value="ECO:0007669"/>
    <property type="project" value="UniProtKB-KW"/>
</dbReference>
<evidence type="ECO:0000256" key="2">
    <source>
        <dbReference type="ARBA" id="ARBA00023015"/>
    </source>
</evidence>
<comment type="caution">
    <text evidence="8">The sequence shown here is derived from an EMBL/GenBank/DDBJ whole genome shotgun (WGS) entry which is preliminary data.</text>
</comment>
<dbReference type="EMBL" id="LLYA01000057">
    <property type="protein sequence ID" value="KRR28966.1"/>
    <property type="molecule type" value="Genomic_DNA"/>
</dbReference>
<accession>A0A0R3NGY6</accession>
<evidence type="ECO:0000256" key="3">
    <source>
        <dbReference type="ARBA" id="ARBA00023082"/>
    </source>
</evidence>
<comment type="similarity">
    <text evidence="1">Belongs to the sigma-70 factor family. ECF subfamily.</text>
</comment>
<organism evidence="8 9">
    <name type="scientific">Bradyrhizobium retamae</name>
    <dbReference type="NCBI Taxonomy" id="1300035"/>
    <lineage>
        <taxon>Bacteria</taxon>
        <taxon>Pseudomonadati</taxon>
        <taxon>Pseudomonadota</taxon>
        <taxon>Alphaproteobacteria</taxon>
        <taxon>Hyphomicrobiales</taxon>
        <taxon>Nitrobacteraceae</taxon>
        <taxon>Bradyrhizobium</taxon>
    </lineage>
</organism>
<dbReference type="Proteomes" id="UP000052023">
    <property type="component" value="Unassembled WGS sequence"/>
</dbReference>
<dbReference type="Pfam" id="PF04542">
    <property type="entry name" value="Sigma70_r2"/>
    <property type="match status" value="1"/>
</dbReference>
<evidence type="ECO:0000259" key="7">
    <source>
        <dbReference type="Pfam" id="PF04545"/>
    </source>
</evidence>
<reference evidence="8 9" key="1">
    <citation type="submission" date="2014-03" db="EMBL/GenBank/DDBJ databases">
        <title>Bradyrhizobium valentinum sp. nov., isolated from effective nodules of Lupinus mariae-josephae, a lupine endemic of basic-lime soils in Eastern Spain.</title>
        <authorList>
            <person name="Duran D."/>
            <person name="Rey L."/>
            <person name="Navarro A."/>
            <person name="Busquets A."/>
            <person name="Imperial J."/>
            <person name="Ruiz-Argueso T."/>
        </authorList>
    </citation>
    <scope>NUCLEOTIDE SEQUENCE [LARGE SCALE GENOMIC DNA]</scope>
    <source>
        <strain evidence="8 9">Ro19</strain>
    </source>
</reference>
<dbReference type="GO" id="GO:0016987">
    <property type="term" value="F:sigma factor activity"/>
    <property type="evidence" value="ECO:0007669"/>
    <property type="project" value="UniProtKB-KW"/>
</dbReference>
<evidence type="ECO:0000313" key="9">
    <source>
        <dbReference type="Proteomes" id="UP000052023"/>
    </source>
</evidence>
<dbReference type="CDD" id="cd06171">
    <property type="entry name" value="Sigma70_r4"/>
    <property type="match status" value="1"/>
</dbReference>
<dbReference type="Gene3D" id="1.10.1740.10">
    <property type="match status" value="1"/>
</dbReference>